<feature type="compositionally biased region" description="Basic and acidic residues" evidence="1">
    <location>
        <begin position="17"/>
        <end position="27"/>
    </location>
</feature>
<dbReference type="STRING" id="420778.A0A1S8B3J1"/>
<feature type="compositionally biased region" description="Polar residues" evidence="1">
    <location>
        <begin position="1"/>
        <end position="15"/>
    </location>
</feature>
<accession>A0A1S8B3J1</accession>
<protein>
    <submittedName>
        <fullName evidence="3">Uncharacterized protein</fullName>
    </submittedName>
</protein>
<organism evidence="3 4">
    <name type="scientific">Diplodia seriata</name>
    <dbReference type="NCBI Taxonomy" id="420778"/>
    <lineage>
        <taxon>Eukaryota</taxon>
        <taxon>Fungi</taxon>
        <taxon>Dikarya</taxon>
        <taxon>Ascomycota</taxon>
        <taxon>Pezizomycotina</taxon>
        <taxon>Dothideomycetes</taxon>
        <taxon>Dothideomycetes incertae sedis</taxon>
        <taxon>Botryosphaeriales</taxon>
        <taxon>Botryosphaeriaceae</taxon>
        <taxon>Diplodia</taxon>
    </lineage>
</organism>
<gene>
    <name evidence="3" type="ORF">BK809_0006435</name>
</gene>
<dbReference type="AlphaFoldDB" id="A0A1S8B3J1"/>
<feature type="region of interest" description="Disordered" evidence="1">
    <location>
        <begin position="1"/>
        <end position="27"/>
    </location>
</feature>
<evidence type="ECO:0000256" key="2">
    <source>
        <dbReference type="SAM" id="Phobius"/>
    </source>
</evidence>
<evidence type="ECO:0000313" key="3">
    <source>
        <dbReference type="EMBL" id="OMP82125.1"/>
    </source>
</evidence>
<proteinExistence type="predicted"/>
<keyword evidence="2" id="KW-0472">Membrane</keyword>
<evidence type="ECO:0000313" key="4">
    <source>
        <dbReference type="Proteomes" id="UP000190776"/>
    </source>
</evidence>
<sequence>MTQIKMEPTQPTSGQADRVRSTLEKHEQDLERRMDDFATGNRHEKSIKHSGDHAHVANQLQLLGINSCRGFAKHVYDLIRMKTDETRGTNDKYFIYHADNFWYPAFHGMVERSGGLPSSFCMMSNSLDHLCRHMASLRSEGLEDAPFHLLMPAWDNVPLDDEPLHFPKELQPLIIEGATFNGRPFVTMNIPRAPKGLLSGVANNPSSERIAKHWAMMLFAFLMGCSVVTSAIADELLCCGDVPFWAVQLGVSVFVGLVIPFESIRDDWQKTFSAKPARIVGSNKRVKVEDIQRDA</sequence>
<dbReference type="Proteomes" id="UP000190776">
    <property type="component" value="Unassembled WGS sequence"/>
</dbReference>
<feature type="transmembrane region" description="Helical" evidence="2">
    <location>
        <begin position="245"/>
        <end position="264"/>
    </location>
</feature>
<feature type="transmembrane region" description="Helical" evidence="2">
    <location>
        <begin position="214"/>
        <end position="233"/>
    </location>
</feature>
<dbReference type="EMBL" id="MSZU01000114">
    <property type="protein sequence ID" value="OMP82125.1"/>
    <property type="molecule type" value="Genomic_DNA"/>
</dbReference>
<name>A0A1S8B3J1_9PEZI</name>
<dbReference type="OrthoDB" id="3935446at2759"/>
<evidence type="ECO:0000256" key="1">
    <source>
        <dbReference type="SAM" id="MobiDB-lite"/>
    </source>
</evidence>
<reference evidence="3 4" key="1">
    <citation type="submission" date="2017-01" db="EMBL/GenBank/DDBJ databases">
        <title>Draft genome sequence of Diplodia seriata F98.1, a fungal species involved in grapevine trunk diseases.</title>
        <authorList>
            <person name="Robert-Siegwald G."/>
            <person name="Vallet J."/>
            <person name="Abou-Mansour E."/>
            <person name="Xu J."/>
            <person name="Rey P."/>
            <person name="Bertsch C."/>
            <person name="Rego C."/>
            <person name="Larignon P."/>
            <person name="Fontaine F."/>
            <person name="Lebrun M.-H."/>
        </authorList>
    </citation>
    <scope>NUCLEOTIDE SEQUENCE [LARGE SCALE GENOMIC DNA]</scope>
    <source>
        <strain evidence="3 4">F98.1</strain>
    </source>
</reference>
<dbReference type="Pfam" id="PF20219">
    <property type="entry name" value="DUF6579"/>
    <property type="match status" value="1"/>
</dbReference>
<dbReference type="InterPro" id="IPR046486">
    <property type="entry name" value="DUF6579"/>
</dbReference>
<keyword evidence="2" id="KW-1133">Transmembrane helix</keyword>
<comment type="caution">
    <text evidence="3">The sequence shown here is derived from an EMBL/GenBank/DDBJ whole genome shotgun (WGS) entry which is preliminary data.</text>
</comment>
<keyword evidence="2" id="KW-0812">Transmembrane</keyword>